<accession>A0A3E2SU31</accession>
<evidence type="ECO:0000313" key="2">
    <source>
        <dbReference type="Proteomes" id="UP000261140"/>
    </source>
</evidence>
<evidence type="ECO:0000313" key="1">
    <source>
        <dbReference type="EMBL" id="RGB65610.1"/>
    </source>
</evidence>
<reference evidence="1 2" key="1">
    <citation type="submission" date="2018-08" db="EMBL/GenBank/DDBJ databases">
        <title>A genome reference for cultivated species of the human gut microbiota.</title>
        <authorList>
            <person name="Zou Y."/>
            <person name="Xue W."/>
            <person name="Luo G."/>
        </authorList>
    </citation>
    <scope>NUCLEOTIDE SEQUENCE [LARGE SCALE GENOMIC DNA]</scope>
    <source>
        <strain evidence="1 2">AF36-11AT</strain>
    </source>
</reference>
<dbReference type="EMBL" id="QVEQ01000041">
    <property type="protein sequence ID" value="RGB65610.1"/>
    <property type="molecule type" value="Genomic_DNA"/>
</dbReference>
<organism evidence="1 2">
    <name type="scientific">Faecalibacterium prausnitzii</name>
    <dbReference type="NCBI Taxonomy" id="853"/>
    <lineage>
        <taxon>Bacteria</taxon>
        <taxon>Bacillati</taxon>
        <taxon>Bacillota</taxon>
        <taxon>Clostridia</taxon>
        <taxon>Eubacteriales</taxon>
        <taxon>Oscillospiraceae</taxon>
        <taxon>Faecalibacterium</taxon>
    </lineage>
</organism>
<comment type="caution">
    <text evidence="1">The sequence shown here is derived from an EMBL/GenBank/DDBJ whole genome shotgun (WGS) entry which is preliminary data.</text>
</comment>
<gene>
    <name evidence="1" type="ORF">DWZ89_14525</name>
</gene>
<name>A0A3E2SU31_9FIRM</name>
<proteinExistence type="predicted"/>
<dbReference type="Proteomes" id="UP000261140">
    <property type="component" value="Unassembled WGS sequence"/>
</dbReference>
<dbReference type="AlphaFoldDB" id="A0A3E2SU31"/>
<sequence>MGDLNLLTQPSLFKPACEGEPEEMLALVTSAFSTEFSIQSAEVKQEEKDDWSPFLSVFAPHE</sequence>
<protein>
    <submittedName>
        <fullName evidence="1">Uncharacterized protein</fullName>
    </submittedName>
</protein>